<gene>
    <name evidence="1" type="ORF">AMELA_G00040970</name>
</gene>
<reference evidence="1 2" key="1">
    <citation type="submission" date="2020-02" db="EMBL/GenBank/DDBJ databases">
        <title>A chromosome-scale genome assembly of the black bullhead catfish (Ameiurus melas).</title>
        <authorList>
            <person name="Wen M."/>
            <person name="Zham M."/>
            <person name="Cabau C."/>
            <person name="Klopp C."/>
            <person name="Donnadieu C."/>
            <person name="Roques C."/>
            <person name="Bouchez O."/>
            <person name="Lampietro C."/>
            <person name="Jouanno E."/>
            <person name="Herpin A."/>
            <person name="Louis A."/>
            <person name="Berthelot C."/>
            <person name="Parey E."/>
            <person name="Roest-Crollius H."/>
            <person name="Braasch I."/>
            <person name="Postlethwait J."/>
            <person name="Robinson-Rechavi M."/>
            <person name="Echchiki A."/>
            <person name="Begum T."/>
            <person name="Montfort J."/>
            <person name="Schartl M."/>
            <person name="Bobe J."/>
            <person name="Guiguen Y."/>
        </authorList>
    </citation>
    <scope>NUCLEOTIDE SEQUENCE [LARGE SCALE GENOMIC DNA]</scope>
    <source>
        <strain evidence="1">M_S1</strain>
        <tissue evidence="1">Blood</tissue>
    </source>
</reference>
<dbReference type="Proteomes" id="UP000593565">
    <property type="component" value="Unassembled WGS sequence"/>
</dbReference>
<evidence type="ECO:0000313" key="1">
    <source>
        <dbReference type="EMBL" id="KAF4091751.1"/>
    </source>
</evidence>
<evidence type="ECO:0000313" key="2">
    <source>
        <dbReference type="Proteomes" id="UP000593565"/>
    </source>
</evidence>
<keyword evidence="2" id="KW-1185">Reference proteome</keyword>
<proteinExistence type="predicted"/>
<dbReference type="EMBL" id="JAAGNN010000003">
    <property type="protein sequence ID" value="KAF4091751.1"/>
    <property type="molecule type" value="Genomic_DNA"/>
</dbReference>
<sequence length="76" mass="8684">MRHVNQFCELSISQLQIHSVSTYFHLLTLGIRITKKKGRNEIVDASCSIPFPVHSYIATEQYPDGRPVSMTYRTAT</sequence>
<organism evidence="1 2">
    <name type="scientific">Ameiurus melas</name>
    <name type="common">Black bullhead</name>
    <name type="synonym">Silurus melas</name>
    <dbReference type="NCBI Taxonomy" id="219545"/>
    <lineage>
        <taxon>Eukaryota</taxon>
        <taxon>Metazoa</taxon>
        <taxon>Chordata</taxon>
        <taxon>Craniata</taxon>
        <taxon>Vertebrata</taxon>
        <taxon>Euteleostomi</taxon>
        <taxon>Actinopterygii</taxon>
        <taxon>Neopterygii</taxon>
        <taxon>Teleostei</taxon>
        <taxon>Ostariophysi</taxon>
        <taxon>Siluriformes</taxon>
        <taxon>Ictaluridae</taxon>
        <taxon>Ameiurus</taxon>
    </lineage>
</organism>
<dbReference type="AlphaFoldDB" id="A0A7J6BCC7"/>
<comment type="caution">
    <text evidence="1">The sequence shown here is derived from an EMBL/GenBank/DDBJ whole genome shotgun (WGS) entry which is preliminary data.</text>
</comment>
<name>A0A7J6BCC7_AMEME</name>
<protein>
    <submittedName>
        <fullName evidence="1">Uncharacterized protein</fullName>
    </submittedName>
</protein>
<accession>A0A7J6BCC7</accession>